<keyword evidence="3" id="KW-1185">Reference proteome</keyword>
<dbReference type="Proteomes" id="UP000587586">
    <property type="component" value="Unassembled WGS sequence"/>
</dbReference>
<gene>
    <name evidence="2" type="ORF">GMLC_05440</name>
</gene>
<evidence type="ECO:0000256" key="1">
    <source>
        <dbReference type="SAM" id="MobiDB-lite"/>
    </source>
</evidence>
<evidence type="ECO:0000313" key="3">
    <source>
        <dbReference type="Proteomes" id="UP000587586"/>
    </source>
</evidence>
<protein>
    <submittedName>
        <fullName evidence="2">Uncharacterized protein</fullName>
    </submittedName>
</protein>
<dbReference type="EMBL" id="BLXZ01000001">
    <property type="protein sequence ID" value="GFO66965.1"/>
    <property type="molecule type" value="Genomic_DNA"/>
</dbReference>
<reference evidence="3" key="1">
    <citation type="submission" date="2020-06" db="EMBL/GenBank/DDBJ databases">
        <title>Draft genomic sequecing of Geomonas sp. Red745.</title>
        <authorList>
            <person name="Itoh H."/>
            <person name="Xu Z.X."/>
            <person name="Ushijima N."/>
            <person name="Masuda Y."/>
            <person name="Shiratori Y."/>
            <person name="Senoo K."/>
        </authorList>
    </citation>
    <scope>NUCLEOTIDE SEQUENCE [LARGE SCALE GENOMIC DNA]</scope>
    <source>
        <strain evidence="3">Red745</strain>
    </source>
</reference>
<sequence>MRSPKLKIFQNTQLRQLFRKNAVSIISLMLVFLFSLPTAFAIAKEVQRLPHEPNNPRILQVYFNTTDNREYIYNGQEWVPHDASIDTYELKQYKKAKDKKTPDSNGTSTSNQGVSK</sequence>
<feature type="compositionally biased region" description="Polar residues" evidence="1">
    <location>
        <begin position="103"/>
        <end position="116"/>
    </location>
</feature>
<feature type="region of interest" description="Disordered" evidence="1">
    <location>
        <begin position="94"/>
        <end position="116"/>
    </location>
</feature>
<dbReference type="RefSeq" id="WP_183359487.1">
    <property type="nucleotide sequence ID" value="NZ_BLXZ01000001.1"/>
</dbReference>
<proteinExistence type="predicted"/>
<comment type="caution">
    <text evidence="2">The sequence shown here is derived from an EMBL/GenBank/DDBJ whole genome shotgun (WGS) entry which is preliminary data.</text>
</comment>
<accession>A0A6V8N335</accession>
<dbReference type="AlphaFoldDB" id="A0A6V8N335"/>
<organism evidence="2 3">
    <name type="scientific">Geomonas limicola</name>
    <dbReference type="NCBI Taxonomy" id="2740186"/>
    <lineage>
        <taxon>Bacteria</taxon>
        <taxon>Pseudomonadati</taxon>
        <taxon>Thermodesulfobacteriota</taxon>
        <taxon>Desulfuromonadia</taxon>
        <taxon>Geobacterales</taxon>
        <taxon>Geobacteraceae</taxon>
        <taxon>Geomonas</taxon>
    </lineage>
</organism>
<name>A0A6V8N335_9BACT</name>
<evidence type="ECO:0000313" key="2">
    <source>
        <dbReference type="EMBL" id="GFO66965.1"/>
    </source>
</evidence>